<accession>A0ABU7CM76</accession>
<organism evidence="1 2">
    <name type="scientific">Ataeniobius toweri</name>
    <dbReference type="NCBI Taxonomy" id="208326"/>
    <lineage>
        <taxon>Eukaryota</taxon>
        <taxon>Metazoa</taxon>
        <taxon>Chordata</taxon>
        <taxon>Craniata</taxon>
        <taxon>Vertebrata</taxon>
        <taxon>Euteleostomi</taxon>
        <taxon>Actinopterygii</taxon>
        <taxon>Neopterygii</taxon>
        <taxon>Teleostei</taxon>
        <taxon>Neoteleostei</taxon>
        <taxon>Acanthomorphata</taxon>
        <taxon>Ovalentaria</taxon>
        <taxon>Atherinomorphae</taxon>
        <taxon>Cyprinodontiformes</taxon>
        <taxon>Goodeidae</taxon>
        <taxon>Ataeniobius</taxon>
    </lineage>
</organism>
<dbReference type="Proteomes" id="UP001345963">
    <property type="component" value="Unassembled WGS sequence"/>
</dbReference>
<sequence>SSCFTADCFMLSIDQKIVNDDITAFSCAICLMFGSYYCFNILPSGTAVNTGVPPEVFLFNKSGKRNKG</sequence>
<reference evidence="1 2" key="1">
    <citation type="submission" date="2021-07" db="EMBL/GenBank/DDBJ databases">
        <authorList>
            <person name="Palmer J.M."/>
        </authorList>
    </citation>
    <scope>NUCLEOTIDE SEQUENCE [LARGE SCALE GENOMIC DNA]</scope>
    <source>
        <strain evidence="1 2">AT_MEX2019</strain>
        <tissue evidence="1">Muscle</tissue>
    </source>
</reference>
<feature type="non-terminal residue" evidence="1">
    <location>
        <position position="1"/>
    </location>
</feature>
<evidence type="ECO:0000313" key="2">
    <source>
        <dbReference type="Proteomes" id="UP001345963"/>
    </source>
</evidence>
<proteinExistence type="predicted"/>
<gene>
    <name evidence="1" type="ORF">ATANTOWER_030541</name>
</gene>
<comment type="caution">
    <text evidence="1">The sequence shown here is derived from an EMBL/GenBank/DDBJ whole genome shotgun (WGS) entry which is preliminary data.</text>
</comment>
<protein>
    <submittedName>
        <fullName evidence="1">Uncharacterized protein</fullName>
    </submittedName>
</protein>
<evidence type="ECO:0000313" key="1">
    <source>
        <dbReference type="EMBL" id="MED6262949.1"/>
    </source>
</evidence>
<name>A0ABU7CM76_9TELE</name>
<dbReference type="EMBL" id="JAHUTI010096742">
    <property type="protein sequence ID" value="MED6262949.1"/>
    <property type="molecule type" value="Genomic_DNA"/>
</dbReference>
<keyword evidence="2" id="KW-1185">Reference proteome</keyword>